<proteinExistence type="predicted"/>
<sequence>MYANLWHTGFSGSMEGDYCDDWTSWTFTTWTYASEADELKLYINGQLSGQATHNTAEDRGTGNFTALNTDFIYVGSGYNVMHGGMDSFAVYDYTMTEAQVISDFEANKVFNRDEANANLVLFYGFDTPGDIGKDEFSGTYDALVGHNNDATEPVCEIEAKTCYNSAMMTSPIAVPYEAASSRINHAPTLVGATSPDFSKVCARGSSVEIFMVKYGHDPDGDDTEIWITTLPLHGTLSERRAWSNRKLKKDITADMLPYQMDFGVSSLEYAHIESSVTPVASDLFTFHFSDASLSSTTGNFHIELIGRGAIPTIAANSTNNTFTVRDKQNASFAVDFGSRTGHLPVLIKKLPSNGTLYALEGDQRYSPLTVHFSQHPYVGEMISEYASKIVNVSSYWHDATGSWGPQKILGASDCDVAYRDCSNAWCPALMTGESLDGVAMNTYTNDKGEVVTLEFTRPNWNAAESMLENGYNEYIEVSFETPMYVTQVEVGEPRGCGSITKILLKEHGGTGVANGFFTPVDTRCDPTSKILNKMRIFEPHPVCHSPFLTDRIQLQLDTTSVTDWNEFDYVRISGYTEPPIGVLLVDTEKDHQVKFLYVPDPDFEGTDSIVLSATDCGYEHSRETAKLELNFDVLMDEIVCPEGM</sequence>
<protein>
    <submittedName>
        <fullName evidence="1">Uncharacterized protein</fullName>
    </submittedName>
</protein>
<gene>
    <name evidence="1" type="ORF">TrVE_jg10525</name>
</gene>
<organism evidence="1 2">
    <name type="scientific">Triparma verrucosa</name>
    <dbReference type="NCBI Taxonomy" id="1606542"/>
    <lineage>
        <taxon>Eukaryota</taxon>
        <taxon>Sar</taxon>
        <taxon>Stramenopiles</taxon>
        <taxon>Ochrophyta</taxon>
        <taxon>Bolidophyceae</taxon>
        <taxon>Parmales</taxon>
        <taxon>Triparmaceae</taxon>
        <taxon>Triparma</taxon>
    </lineage>
</organism>
<dbReference type="Proteomes" id="UP001165160">
    <property type="component" value="Unassembled WGS sequence"/>
</dbReference>
<name>A0A9W7KWP8_9STRA</name>
<accession>A0A9W7KWP8</accession>
<comment type="caution">
    <text evidence="1">The sequence shown here is derived from an EMBL/GenBank/DDBJ whole genome shotgun (WGS) entry which is preliminary data.</text>
</comment>
<reference evidence="2" key="1">
    <citation type="journal article" date="2023" name="Commun. Biol.">
        <title>Genome analysis of Parmales, the sister group of diatoms, reveals the evolutionary specialization of diatoms from phago-mixotrophs to photoautotrophs.</title>
        <authorList>
            <person name="Ban H."/>
            <person name="Sato S."/>
            <person name="Yoshikawa S."/>
            <person name="Yamada K."/>
            <person name="Nakamura Y."/>
            <person name="Ichinomiya M."/>
            <person name="Sato N."/>
            <person name="Blanc-Mathieu R."/>
            <person name="Endo H."/>
            <person name="Kuwata A."/>
            <person name="Ogata H."/>
        </authorList>
    </citation>
    <scope>NUCLEOTIDE SEQUENCE [LARGE SCALE GENOMIC DNA]</scope>
    <source>
        <strain evidence="2">NIES 3699</strain>
    </source>
</reference>
<keyword evidence="2" id="KW-1185">Reference proteome</keyword>
<evidence type="ECO:0000313" key="1">
    <source>
        <dbReference type="EMBL" id="GMI14553.1"/>
    </source>
</evidence>
<dbReference type="EMBL" id="BRXX01000501">
    <property type="protein sequence ID" value="GMI14553.1"/>
    <property type="molecule type" value="Genomic_DNA"/>
</dbReference>
<dbReference type="SUPFAM" id="SSF49899">
    <property type="entry name" value="Concanavalin A-like lectins/glucanases"/>
    <property type="match status" value="1"/>
</dbReference>
<evidence type="ECO:0000313" key="2">
    <source>
        <dbReference type="Proteomes" id="UP001165160"/>
    </source>
</evidence>
<dbReference type="Gene3D" id="2.60.120.200">
    <property type="match status" value="1"/>
</dbReference>
<dbReference type="InterPro" id="IPR013320">
    <property type="entry name" value="ConA-like_dom_sf"/>
</dbReference>
<dbReference type="Pfam" id="PF13385">
    <property type="entry name" value="Laminin_G_3"/>
    <property type="match status" value="1"/>
</dbReference>
<dbReference type="AlphaFoldDB" id="A0A9W7KWP8"/>